<dbReference type="Pfam" id="PF00440">
    <property type="entry name" value="TetR_N"/>
    <property type="match status" value="1"/>
</dbReference>
<dbReference type="InterPro" id="IPR001647">
    <property type="entry name" value="HTH_TetR"/>
</dbReference>
<evidence type="ECO:0000259" key="3">
    <source>
        <dbReference type="PROSITE" id="PS50977"/>
    </source>
</evidence>
<proteinExistence type="predicted"/>
<dbReference type="PROSITE" id="PS01081">
    <property type="entry name" value="HTH_TETR_1"/>
    <property type="match status" value="1"/>
</dbReference>
<reference evidence="5" key="1">
    <citation type="journal article" date="2019" name="Int. J. Syst. Evol. Microbiol.">
        <title>The Global Catalogue of Microorganisms (GCM) 10K type strain sequencing project: providing services to taxonomists for standard genome sequencing and annotation.</title>
        <authorList>
            <consortium name="The Broad Institute Genomics Platform"/>
            <consortium name="The Broad Institute Genome Sequencing Center for Infectious Disease"/>
            <person name="Wu L."/>
            <person name="Ma J."/>
        </authorList>
    </citation>
    <scope>NUCLEOTIDE SEQUENCE [LARGE SCALE GENOMIC DNA]</scope>
    <source>
        <strain evidence="5">CCUG 53270</strain>
    </source>
</reference>
<evidence type="ECO:0000256" key="1">
    <source>
        <dbReference type="ARBA" id="ARBA00023125"/>
    </source>
</evidence>
<protein>
    <submittedName>
        <fullName evidence="4">TetR/AcrR family transcriptional regulator</fullName>
    </submittedName>
</protein>
<feature type="DNA-binding region" description="H-T-H motif" evidence="2">
    <location>
        <begin position="39"/>
        <end position="58"/>
    </location>
</feature>
<dbReference type="PROSITE" id="PS50977">
    <property type="entry name" value="HTH_TETR_2"/>
    <property type="match status" value="1"/>
</dbReference>
<dbReference type="PANTHER" id="PTHR30055:SF226">
    <property type="entry name" value="HTH-TYPE TRANSCRIPTIONAL REGULATOR PKSA"/>
    <property type="match status" value="1"/>
</dbReference>
<dbReference type="InterPro" id="IPR023772">
    <property type="entry name" value="DNA-bd_HTH_TetR-type_CS"/>
</dbReference>
<sequence>MDPKSRWEQERLQGKQQRLSSIIASAERVFLRKGFEKATMQDIAKEDNVGIATLFRYFPKKDKLIVAVATRLMESQAPVFEEIAARQESCLSKLERVFDHFVSFSRETRGERTRLLEAFQSYAAQSPEPLEDIDKFNAVYHQISAIYHRIMEEGIHDGSIRSDISIPDTLSTMANAFGIFAQKLSLQKNIAMLESDMEPETQLLVMKQIFLDYLRGPAGAANTPQSQK</sequence>
<keyword evidence="5" id="KW-1185">Reference proteome</keyword>
<evidence type="ECO:0000313" key="4">
    <source>
        <dbReference type="EMBL" id="MFD1218779.1"/>
    </source>
</evidence>
<dbReference type="Gene3D" id="1.10.357.10">
    <property type="entry name" value="Tetracycline Repressor, domain 2"/>
    <property type="match status" value="1"/>
</dbReference>
<dbReference type="Proteomes" id="UP001597180">
    <property type="component" value="Unassembled WGS sequence"/>
</dbReference>
<keyword evidence="1 2" id="KW-0238">DNA-binding</keyword>
<gene>
    <name evidence="4" type="ORF">ACFQ4B_01500</name>
</gene>
<feature type="domain" description="HTH tetR-type" evidence="3">
    <location>
        <begin position="16"/>
        <end position="76"/>
    </location>
</feature>
<organism evidence="4 5">
    <name type="scientific">Paenibacillus vulneris</name>
    <dbReference type="NCBI Taxonomy" id="1133364"/>
    <lineage>
        <taxon>Bacteria</taxon>
        <taxon>Bacillati</taxon>
        <taxon>Bacillota</taxon>
        <taxon>Bacilli</taxon>
        <taxon>Bacillales</taxon>
        <taxon>Paenibacillaceae</taxon>
        <taxon>Paenibacillus</taxon>
    </lineage>
</organism>
<dbReference type="PRINTS" id="PR00455">
    <property type="entry name" value="HTHTETR"/>
</dbReference>
<dbReference type="InterPro" id="IPR050109">
    <property type="entry name" value="HTH-type_TetR-like_transc_reg"/>
</dbReference>
<name>A0ABW3UGY4_9BACL</name>
<dbReference type="EMBL" id="JBHTLU010000006">
    <property type="protein sequence ID" value="MFD1218779.1"/>
    <property type="molecule type" value="Genomic_DNA"/>
</dbReference>
<evidence type="ECO:0000256" key="2">
    <source>
        <dbReference type="PROSITE-ProRule" id="PRU00335"/>
    </source>
</evidence>
<dbReference type="RefSeq" id="WP_345587625.1">
    <property type="nucleotide sequence ID" value="NZ_BAABJG010000012.1"/>
</dbReference>
<accession>A0ABW3UGY4</accession>
<dbReference type="SUPFAM" id="SSF46689">
    <property type="entry name" value="Homeodomain-like"/>
    <property type="match status" value="1"/>
</dbReference>
<dbReference type="InterPro" id="IPR009057">
    <property type="entry name" value="Homeodomain-like_sf"/>
</dbReference>
<dbReference type="SUPFAM" id="SSF48498">
    <property type="entry name" value="Tetracyclin repressor-like, C-terminal domain"/>
    <property type="match status" value="1"/>
</dbReference>
<dbReference type="InterPro" id="IPR036271">
    <property type="entry name" value="Tet_transcr_reg_TetR-rel_C_sf"/>
</dbReference>
<comment type="caution">
    <text evidence="4">The sequence shown here is derived from an EMBL/GenBank/DDBJ whole genome shotgun (WGS) entry which is preliminary data.</text>
</comment>
<dbReference type="PANTHER" id="PTHR30055">
    <property type="entry name" value="HTH-TYPE TRANSCRIPTIONAL REGULATOR RUTR"/>
    <property type="match status" value="1"/>
</dbReference>
<evidence type="ECO:0000313" key="5">
    <source>
        <dbReference type="Proteomes" id="UP001597180"/>
    </source>
</evidence>